<dbReference type="AlphaFoldDB" id="A0ABD0YSJ0"/>
<accession>A0ABD0YSJ0</accession>
<evidence type="ECO:0000313" key="3">
    <source>
        <dbReference type="Proteomes" id="UP001558652"/>
    </source>
</evidence>
<feature type="compositionally biased region" description="Low complexity" evidence="1">
    <location>
        <begin position="100"/>
        <end position="120"/>
    </location>
</feature>
<feature type="region of interest" description="Disordered" evidence="1">
    <location>
        <begin position="29"/>
        <end position="67"/>
    </location>
</feature>
<keyword evidence="3" id="KW-1185">Reference proteome</keyword>
<protein>
    <submittedName>
        <fullName evidence="2">Uncharacterized protein</fullName>
    </submittedName>
</protein>
<reference evidence="2 3" key="1">
    <citation type="submission" date="2024-07" db="EMBL/GenBank/DDBJ databases">
        <title>Chromosome-level genome assembly of the water stick insect Ranatra chinensis (Heteroptera: Nepidae).</title>
        <authorList>
            <person name="Liu X."/>
        </authorList>
    </citation>
    <scope>NUCLEOTIDE SEQUENCE [LARGE SCALE GENOMIC DNA]</scope>
    <source>
        <strain evidence="2">Cailab_2021Rc</strain>
        <tissue evidence="2">Muscle</tissue>
    </source>
</reference>
<proteinExistence type="predicted"/>
<gene>
    <name evidence="2" type="ORF">AAG570_008979</name>
</gene>
<organism evidence="2 3">
    <name type="scientific">Ranatra chinensis</name>
    <dbReference type="NCBI Taxonomy" id="642074"/>
    <lineage>
        <taxon>Eukaryota</taxon>
        <taxon>Metazoa</taxon>
        <taxon>Ecdysozoa</taxon>
        <taxon>Arthropoda</taxon>
        <taxon>Hexapoda</taxon>
        <taxon>Insecta</taxon>
        <taxon>Pterygota</taxon>
        <taxon>Neoptera</taxon>
        <taxon>Paraneoptera</taxon>
        <taxon>Hemiptera</taxon>
        <taxon>Heteroptera</taxon>
        <taxon>Panheteroptera</taxon>
        <taxon>Nepomorpha</taxon>
        <taxon>Nepidae</taxon>
        <taxon>Ranatrinae</taxon>
        <taxon>Ranatra</taxon>
    </lineage>
</organism>
<comment type="caution">
    <text evidence="2">The sequence shown here is derived from an EMBL/GenBank/DDBJ whole genome shotgun (WGS) entry which is preliminary data.</text>
</comment>
<sequence length="336" mass="38144">MLLAGFVTGEAPYAAPVWKPNGALLVLPSQQQQLKQAPTPDPKNAANENKTTELARLKQQEGSESGTYHVLLADGRLQKVEYATAPLKKEEKKEKEQNTKEQPQQYYQPQQFSQSQQYNKQQEEPAKVWAINLAQKEEKNGQEQNTYNNQPQQYYQQEQYNQQQQFSQSQQYTQQGGEPAKVWAINLAQSAPQQNFAQQSSQGFNSYQEQQQFAGNAPLQAAVQREQPAGADWPVRYFEIFTRDPIGQLRRQASEYREEEAEAVGATGRQFQQQAAESWAAGTPPQQQRPLVMLMPQPSGYVASIQYTDVEPINPPVYSYNKGSPLVRIVRKSPLF</sequence>
<evidence type="ECO:0000313" key="2">
    <source>
        <dbReference type="EMBL" id="KAL1138917.1"/>
    </source>
</evidence>
<feature type="region of interest" description="Disordered" evidence="1">
    <location>
        <begin position="84"/>
        <end position="123"/>
    </location>
</feature>
<feature type="compositionally biased region" description="Basic and acidic residues" evidence="1">
    <location>
        <begin position="87"/>
        <end position="99"/>
    </location>
</feature>
<name>A0ABD0YSJ0_9HEMI</name>
<dbReference type="Proteomes" id="UP001558652">
    <property type="component" value="Unassembled WGS sequence"/>
</dbReference>
<evidence type="ECO:0000256" key="1">
    <source>
        <dbReference type="SAM" id="MobiDB-lite"/>
    </source>
</evidence>
<feature type="compositionally biased region" description="Basic and acidic residues" evidence="1">
    <location>
        <begin position="50"/>
        <end position="61"/>
    </location>
</feature>
<dbReference type="EMBL" id="JBFDAA010000003">
    <property type="protein sequence ID" value="KAL1138917.1"/>
    <property type="molecule type" value="Genomic_DNA"/>
</dbReference>